<accession>A0A6C0GX11</accession>
<evidence type="ECO:0000256" key="2">
    <source>
        <dbReference type="ARBA" id="ARBA00023125"/>
    </source>
</evidence>
<gene>
    <name evidence="5" type="ORF">GXP67_01695</name>
</gene>
<evidence type="ECO:0000313" key="5">
    <source>
        <dbReference type="EMBL" id="QHT71850.1"/>
    </source>
</evidence>
<keyword evidence="6" id="KW-1185">Reference proteome</keyword>
<reference evidence="5 6" key="1">
    <citation type="submission" date="2020-01" db="EMBL/GenBank/DDBJ databases">
        <authorList>
            <person name="Kim M.K."/>
        </authorList>
    </citation>
    <scope>NUCLEOTIDE SEQUENCE [LARGE SCALE GENOMIC DNA]</scope>
    <source>
        <strain evidence="5 6">172606-1</strain>
    </source>
</reference>
<keyword evidence="1" id="KW-0805">Transcription regulation</keyword>
<dbReference type="GO" id="GO:0003700">
    <property type="term" value="F:DNA-binding transcription factor activity"/>
    <property type="evidence" value="ECO:0007669"/>
    <property type="project" value="InterPro"/>
</dbReference>
<evidence type="ECO:0000259" key="4">
    <source>
        <dbReference type="PROSITE" id="PS01124"/>
    </source>
</evidence>
<dbReference type="PANTHER" id="PTHR43280:SF2">
    <property type="entry name" value="HTH-TYPE TRANSCRIPTIONAL REGULATOR EXSA"/>
    <property type="match status" value="1"/>
</dbReference>
<evidence type="ECO:0000256" key="1">
    <source>
        <dbReference type="ARBA" id="ARBA00023015"/>
    </source>
</evidence>
<protein>
    <submittedName>
        <fullName evidence="5">Helix-turn-helix transcriptional regulator</fullName>
    </submittedName>
</protein>
<dbReference type="AlphaFoldDB" id="A0A6C0GX11"/>
<dbReference type="PROSITE" id="PS00041">
    <property type="entry name" value="HTH_ARAC_FAMILY_1"/>
    <property type="match status" value="1"/>
</dbReference>
<keyword evidence="3" id="KW-0804">Transcription</keyword>
<proteinExistence type="predicted"/>
<dbReference type="InterPro" id="IPR009057">
    <property type="entry name" value="Homeodomain-like_sf"/>
</dbReference>
<dbReference type="GO" id="GO:0043565">
    <property type="term" value="F:sequence-specific DNA binding"/>
    <property type="evidence" value="ECO:0007669"/>
    <property type="project" value="InterPro"/>
</dbReference>
<evidence type="ECO:0000256" key="3">
    <source>
        <dbReference type="ARBA" id="ARBA00023163"/>
    </source>
</evidence>
<dbReference type="KEGG" id="rhoz:GXP67_01695"/>
<dbReference type="Pfam" id="PF12833">
    <property type="entry name" value="HTH_18"/>
    <property type="match status" value="1"/>
</dbReference>
<organism evidence="5 6">
    <name type="scientific">Rhodocytophaga rosea</name>
    <dbReference type="NCBI Taxonomy" id="2704465"/>
    <lineage>
        <taxon>Bacteria</taxon>
        <taxon>Pseudomonadati</taxon>
        <taxon>Bacteroidota</taxon>
        <taxon>Cytophagia</taxon>
        <taxon>Cytophagales</taxon>
        <taxon>Rhodocytophagaceae</taxon>
        <taxon>Rhodocytophaga</taxon>
    </lineage>
</organism>
<dbReference type="InterPro" id="IPR018062">
    <property type="entry name" value="HTH_AraC-typ_CS"/>
</dbReference>
<dbReference type="InterPro" id="IPR018060">
    <property type="entry name" value="HTH_AraC"/>
</dbReference>
<keyword evidence="2" id="KW-0238">DNA-binding</keyword>
<dbReference type="PROSITE" id="PS01124">
    <property type="entry name" value="HTH_ARAC_FAMILY_2"/>
    <property type="match status" value="1"/>
</dbReference>
<name>A0A6C0GX11_9BACT</name>
<sequence length="134" mass="15955">MNERPKTFYEQEVERLTKEYGLPAHHYAYIRQSKAFMEKYHADKIELNEMAAAACMSRFHYIRIFQQVYGRTPRQFLRDLRIEKAKELLKKGYPVTWVCFDVGYESLPTFSKVFKQGTGHSPKVYQQLHISNPE</sequence>
<dbReference type="PANTHER" id="PTHR43280">
    <property type="entry name" value="ARAC-FAMILY TRANSCRIPTIONAL REGULATOR"/>
    <property type="match status" value="1"/>
</dbReference>
<feature type="domain" description="HTH araC/xylS-type" evidence="4">
    <location>
        <begin position="31"/>
        <end position="128"/>
    </location>
</feature>
<dbReference type="SMART" id="SM00342">
    <property type="entry name" value="HTH_ARAC"/>
    <property type="match status" value="1"/>
</dbReference>
<dbReference type="SUPFAM" id="SSF46689">
    <property type="entry name" value="Homeodomain-like"/>
    <property type="match status" value="2"/>
</dbReference>
<evidence type="ECO:0000313" key="6">
    <source>
        <dbReference type="Proteomes" id="UP000480178"/>
    </source>
</evidence>
<dbReference type="EMBL" id="CP048222">
    <property type="protein sequence ID" value="QHT71850.1"/>
    <property type="molecule type" value="Genomic_DNA"/>
</dbReference>
<dbReference type="Gene3D" id="1.10.10.60">
    <property type="entry name" value="Homeodomain-like"/>
    <property type="match status" value="2"/>
</dbReference>
<dbReference type="Proteomes" id="UP000480178">
    <property type="component" value="Chromosome"/>
</dbReference>